<dbReference type="Proteomes" id="UP000075680">
    <property type="component" value="Unassembled WGS sequence"/>
</dbReference>
<gene>
    <name evidence="1" type="ORF">AVENLUH5627_02686</name>
</gene>
<name>A0A150HLH9_9GAMM</name>
<sequence>MIDLDQAKLHCRIDEEHEDSLIMKWIADAEEVIQNDLDRKVIVDEADRINETDILDNDWLDSARLIYVQYRYSRSTDGKPQAYWDLLQKFRIMGV</sequence>
<protein>
    <submittedName>
        <fullName evidence="1">Phage gp6-like head-tail connector protein</fullName>
    </submittedName>
</protein>
<evidence type="ECO:0000313" key="1">
    <source>
        <dbReference type="EMBL" id="KXZ65956.1"/>
    </source>
</evidence>
<dbReference type="AlphaFoldDB" id="A0A150HLH9"/>
<comment type="caution">
    <text evidence="1">The sequence shown here is derived from an EMBL/GenBank/DDBJ whole genome shotgun (WGS) entry which is preliminary data.</text>
</comment>
<accession>A0A150HLH9</accession>
<dbReference type="NCBIfam" id="TIGR01560">
    <property type="entry name" value="put_DNA_pack"/>
    <property type="match status" value="1"/>
</dbReference>
<proteinExistence type="predicted"/>
<dbReference type="InterPro" id="IPR006450">
    <property type="entry name" value="Phage_HK97_gp6-like"/>
</dbReference>
<dbReference type="RefSeq" id="WP_061519370.1">
    <property type="nucleotide sequence ID" value="NZ_JRUE01000212.1"/>
</dbReference>
<evidence type="ECO:0000313" key="2">
    <source>
        <dbReference type="Proteomes" id="UP000075680"/>
    </source>
</evidence>
<dbReference type="CDD" id="cd08054">
    <property type="entry name" value="gp6"/>
    <property type="match status" value="1"/>
</dbReference>
<dbReference type="Gene3D" id="1.10.3230.30">
    <property type="entry name" value="Phage gp6-like head-tail connector protein"/>
    <property type="match status" value="1"/>
</dbReference>
<dbReference type="EMBL" id="JRUE01000212">
    <property type="protein sequence ID" value="KXZ65956.1"/>
    <property type="molecule type" value="Genomic_DNA"/>
</dbReference>
<dbReference type="InterPro" id="IPR021146">
    <property type="entry name" value="Phage_gp6-like_head-tail"/>
</dbReference>
<dbReference type="Pfam" id="PF05135">
    <property type="entry name" value="Phage_connect_1"/>
    <property type="match status" value="1"/>
</dbReference>
<organism evidence="1 2">
    <name type="scientific">Acinetobacter venetianus</name>
    <dbReference type="NCBI Taxonomy" id="52133"/>
    <lineage>
        <taxon>Bacteria</taxon>
        <taxon>Pseudomonadati</taxon>
        <taxon>Pseudomonadota</taxon>
        <taxon>Gammaproteobacteria</taxon>
        <taxon>Moraxellales</taxon>
        <taxon>Moraxellaceae</taxon>
        <taxon>Acinetobacter</taxon>
    </lineage>
</organism>
<dbReference type="PATRIC" id="fig|52133.18.peg.2758"/>
<reference evidence="1 2" key="1">
    <citation type="journal article" date="2016" name="Sci. Rep.">
        <title>Genomic and phenotypic characterization of the species Acinetobacter venetianus.</title>
        <authorList>
            <person name="Fondi M."/>
            <person name="Maida I."/>
            <person name="Perrin E."/>
            <person name="Orlandini V."/>
            <person name="La Torre L."/>
            <person name="Bosi E."/>
            <person name="Negroni A."/>
            <person name="Zanaroli G."/>
            <person name="Fava F."/>
            <person name="Decorosi F."/>
            <person name="Giovannetti L."/>
            <person name="Viti C."/>
            <person name="Vaneechoutte M."/>
            <person name="Dijkshoorn L."/>
            <person name="Fani R."/>
        </authorList>
    </citation>
    <scope>NUCLEOTIDE SEQUENCE [LARGE SCALE GENOMIC DNA]</scope>
    <source>
        <strain evidence="1 2">LUH5627</strain>
    </source>
</reference>